<dbReference type="SUPFAM" id="SSF47413">
    <property type="entry name" value="lambda repressor-like DNA-binding domains"/>
    <property type="match status" value="1"/>
</dbReference>
<accession>A0A7G8Q407</accession>
<feature type="domain" description="HTH cro/C1-type" evidence="1">
    <location>
        <begin position="27"/>
        <end position="81"/>
    </location>
</feature>
<evidence type="ECO:0000313" key="2">
    <source>
        <dbReference type="EMBL" id="QNK01515.1"/>
    </source>
</evidence>
<dbReference type="Proteomes" id="UP000515873">
    <property type="component" value="Chromosome"/>
</dbReference>
<dbReference type="EMBL" id="CP060412">
    <property type="protein sequence ID" value="QNK01515.1"/>
    <property type="molecule type" value="Genomic_DNA"/>
</dbReference>
<organism evidence="2 3">
    <name type="scientific">Dyella telluris</name>
    <dbReference type="NCBI Taxonomy" id="2763498"/>
    <lineage>
        <taxon>Bacteria</taxon>
        <taxon>Pseudomonadati</taxon>
        <taxon>Pseudomonadota</taxon>
        <taxon>Gammaproteobacteria</taxon>
        <taxon>Lysobacterales</taxon>
        <taxon>Rhodanobacteraceae</taxon>
        <taxon>Dyella</taxon>
    </lineage>
</organism>
<dbReference type="GO" id="GO:0003677">
    <property type="term" value="F:DNA binding"/>
    <property type="evidence" value="ECO:0007669"/>
    <property type="project" value="InterPro"/>
</dbReference>
<dbReference type="SMART" id="SM00530">
    <property type="entry name" value="HTH_XRE"/>
    <property type="match status" value="1"/>
</dbReference>
<dbReference type="Gene3D" id="1.10.260.40">
    <property type="entry name" value="lambda repressor-like DNA-binding domains"/>
    <property type="match status" value="1"/>
</dbReference>
<dbReference type="InterPro" id="IPR010982">
    <property type="entry name" value="Lambda_DNA-bd_dom_sf"/>
</dbReference>
<dbReference type="Pfam" id="PF13560">
    <property type="entry name" value="HTH_31"/>
    <property type="match status" value="1"/>
</dbReference>
<dbReference type="CDD" id="cd00093">
    <property type="entry name" value="HTH_XRE"/>
    <property type="match status" value="1"/>
</dbReference>
<reference evidence="2 3" key="1">
    <citation type="submission" date="2020-08" db="EMBL/GenBank/DDBJ databases">
        <title>Dyella sp. G9 isolated from forest soil.</title>
        <authorList>
            <person name="Fu J."/>
            <person name="Qiu L."/>
        </authorList>
    </citation>
    <scope>NUCLEOTIDE SEQUENCE [LARGE SCALE GENOMIC DNA]</scope>
    <source>
        <strain evidence="2 3">G9</strain>
    </source>
</reference>
<dbReference type="AlphaFoldDB" id="A0A7G8Q407"/>
<evidence type="ECO:0000313" key="3">
    <source>
        <dbReference type="Proteomes" id="UP000515873"/>
    </source>
</evidence>
<dbReference type="RefSeq" id="WP_187056977.1">
    <property type="nucleotide sequence ID" value="NZ_CP060412.1"/>
</dbReference>
<name>A0A7G8Q407_9GAMM</name>
<dbReference type="KEGG" id="dtl:H8F01_21180"/>
<keyword evidence="3" id="KW-1185">Reference proteome</keyword>
<proteinExistence type="predicted"/>
<dbReference type="InterPro" id="IPR001387">
    <property type="entry name" value="Cro/C1-type_HTH"/>
</dbReference>
<evidence type="ECO:0000259" key="1">
    <source>
        <dbReference type="PROSITE" id="PS50943"/>
    </source>
</evidence>
<sequence>MGRAHELAERAPKSLYRPENQVFLSMLRELRQRHGFTQVALAERLGRSQNYVTSAERGVIRLDGLQIRDWCNACGADLVQWATEIERVLGGQEKGRRKGPK</sequence>
<dbReference type="PROSITE" id="PS50943">
    <property type="entry name" value="HTH_CROC1"/>
    <property type="match status" value="1"/>
</dbReference>
<protein>
    <submittedName>
        <fullName evidence="2">Helix-turn-helix transcriptional regulator</fullName>
    </submittedName>
</protein>
<gene>
    <name evidence="2" type="ORF">H8F01_21180</name>
</gene>